<dbReference type="AlphaFoldDB" id="A0AAV4T0Z7"/>
<dbReference type="Proteomes" id="UP001054837">
    <property type="component" value="Unassembled WGS sequence"/>
</dbReference>
<reference evidence="1 2" key="1">
    <citation type="submission" date="2021-06" db="EMBL/GenBank/DDBJ databases">
        <title>Caerostris darwini draft genome.</title>
        <authorList>
            <person name="Kono N."/>
            <person name="Arakawa K."/>
        </authorList>
    </citation>
    <scope>NUCLEOTIDE SEQUENCE [LARGE SCALE GENOMIC DNA]</scope>
</reference>
<protein>
    <submittedName>
        <fullName evidence="1">Uncharacterized protein</fullName>
    </submittedName>
</protein>
<accession>A0AAV4T0Z7</accession>
<organism evidence="1 2">
    <name type="scientific">Caerostris darwini</name>
    <dbReference type="NCBI Taxonomy" id="1538125"/>
    <lineage>
        <taxon>Eukaryota</taxon>
        <taxon>Metazoa</taxon>
        <taxon>Ecdysozoa</taxon>
        <taxon>Arthropoda</taxon>
        <taxon>Chelicerata</taxon>
        <taxon>Arachnida</taxon>
        <taxon>Araneae</taxon>
        <taxon>Araneomorphae</taxon>
        <taxon>Entelegynae</taxon>
        <taxon>Araneoidea</taxon>
        <taxon>Araneidae</taxon>
        <taxon>Caerostris</taxon>
    </lineage>
</organism>
<proteinExistence type="predicted"/>
<comment type="caution">
    <text evidence="1">The sequence shown here is derived from an EMBL/GenBank/DDBJ whole genome shotgun (WGS) entry which is preliminary data.</text>
</comment>
<gene>
    <name evidence="1" type="ORF">CDAR_402051</name>
</gene>
<sequence>MNAYACNPSFQHSLPEEKFNSSPYFLTCILKIFCGVQIRGIQKVHRFTYGILGLLKVSTKDLTSPFFDFPQRVVLEDEDRRASSQVSHQHLLSDVKACCIDLRRHNDSASHSVQTIPAA</sequence>
<evidence type="ECO:0000313" key="1">
    <source>
        <dbReference type="EMBL" id="GIY39277.1"/>
    </source>
</evidence>
<name>A0AAV4T0Z7_9ARAC</name>
<evidence type="ECO:0000313" key="2">
    <source>
        <dbReference type="Proteomes" id="UP001054837"/>
    </source>
</evidence>
<keyword evidence="2" id="KW-1185">Reference proteome</keyword>
<dbReference type="EMBL" id="BPLQ01008779">
    <property type="protein sequence ID" value="GIY39277.1"/>
    <property type="molecule type" value="Genomic_DNA"/>
</dbReference>